<dbReference type="PROSITE" id="PS00687">
    <property type="entry name" value="ALDEHYDE_DEHYDR_GLU"/>
    <property type="match status" value="1"/>
</dbReference>
<dbReference type="OrthoDB" id="310895at2759"/>
<reference evidence="7" key="1">
    <citation type="journal article" date="2011" name="Genome Res.">
        <title>Phylogeny-wide analysis of social amoeba genomes highlights ancient origins for complex intercellular communication.</title>
        <authorList>
            <person name="Heidel A.J."/>
            <person name="Lawal H.M."/>
            <person name="Felder M."/>
            <person name="Schilde C."/>
            <person name="Helps N.R."/>
            <person name="Tunggal B."/>
            <person name="Rivero F."/>
            <person name="John U."/>
            <person name="Schleicher M."/>
            <person name="Eichinger L."/>
            <person name="Platzer M."/>
            <person name="Noegel A.A."/>
            <person name="Schaap P."/>
            <person name="Gloeckner G."/>
        </authorList>
    </citation>
    <scope>NUCLEOTIDE SEQUENCE [LARGE SCALE GENOMIC DNA]</scope>
    <source>
        <strain evidence="7">SH3</strain>
    </source>
</reference>
<organism evidence="6 7">
    <name type="scientific">Cavenderia fasciculata</name>
    <name type="common">Slime mold</name>
    <name type="synonym">Dictyostelium fasciculatum</name>
    <dbReference type="NCBI Taxonomy" id="261658"/>
    <lineage>
        <taxon>Eukaryota</taxon>
        <taxon>Amoebozoa</taxon>
        <taxon>Evosea</taxon>
        <taxon>Eumycetozoa</taxon>
        <taxon>Dictyostelia</taxon>
        <taxon>Acytosteliales</taxon>
        <taxon>Cavenderiaceae</taxon>
        <taxon>Cavenderia</taxon>
    </lineage>
</organism>
<evidence type="ECO:0000256" key="4">
    <source>
        <dbReference type="RuleBase" id="RU003345"/>
    </source>
</evidence>
<accession>F4Q5L4</accession>
<dbReference type="Proteomes" id="UP000007797">
    <property type="component" value="Unassembled WGS sequence"/>
</dbReference>
<dbReference type="Gene3D" id="3.40.309.10">
    <property type="entry name" value="Aldehyde Dehydrogenase, Chain A, domain 2"/>
    <property type="match status" value="1"/>
</dbReference>
<dbReference type="AlphaFoldDB" id="F4Q5L4"/>
<dbReference type="OMA" id="GTYAINW"/>
<keyword evidence="7" id="KW-1185">Reference proteome</keyword>
<dbReference type="SUPFAM" id="SSF53720">
    <property type="entry name" value="ALDH-like"/>
    <property type="match status" value="1"/>
</dbReference>
<evidence type="ECO:0000313" key="6">
    <source>
        <dbReference type="EMBL" id="EGG17273.1"/>
    </source>
</evidence>
<dbReference type="InterPro" id="IPR016163">
    <property type="entry name" value="Ald_DH_C"/>
</dbReference>
<dbReference type="EMBL" id="GL883021">
    <property type="protein sequence ID" value="EGG17273.1"/>
    <property type="molecule type" value="Genomic_DNA"/>
</dbReference>
<dbReference type="PANTHER" id="PTHR11699">
    <property type="entry name" value="ALDEHYDE DEHYDROGENASE-RELATED"/>
    <property type="match status" value="1"/>
</dbReference>
<dbReference type="InterPro" id="IPR016161">
    <property type="entry name" value="Ald_DH/histidinol_DH"/>
</dbReference>
<name>F4Q5L4_CACFS</name>
<dbReference type="GeneID" id="14868932"/>
<dbReference type="KEGG" id="dfa:DFA_08266"/>
<dbReference type="PROSITE" id="PS00070">
    <property type="entry name" value="ALDEHYDE_DEHYDR_CYS"/>
    <property type="match status" value="1"/>
</dbReference>
<dbReference type="GO" id="GO:0016620">
    <property type="term" value="F:oxidoreductase activity, acting on the aldehyde or oxo group of donors, NAD or NADP as acceptor"/>
    <property type="evidence" value="ECO:0007669"/>
    <property type="project" value="InterPro"/>
</dbReference>
<gene>
    <name evidence="6" type="ORF">DFA_08266</name>
</gene>
<dbReference type="InterPro" id="IPR016162">
    <property type="entry name" value="Ald_DH_N"/>
</dbReference>
<dbReference type="FunFam" id="3.40.309.10:FF:000001">
    <property type="entry name" value="Mitochondrial aldehyde dehydrogenase 2"/>
    <property type="match status" value="1"/>
</dbReference>
<comment type="similarity">
    <text evidence="1 4">Belongs to the aldehyde dehydrogenase family.</text>
</comment>
<dbReference type="RefSeq" id="XP_004355757.1">
    <property type="nucleotide sequence ID" value="XM_004355704.1"/>
</dbReference>
<protein>
    <submittedName>
        <fullName evidence="6">Aldehyde dehydrogenase</fullName>
    </submittedName>
</protein>
<feature type="domain" description="Aldehyde dehydrogenase" evidence="5">
    <location>
        <begin position="27"/>
        <end position="496"/>
    </location>
</feature>
<dbReference type="FunFam" id="3.40.605.10:FF:000050">
    <property type="entry name" value="Aldehyde dehydrogenase, mitochondrial"/>
    <property type="match status" value="1"/>
</dbReference>
<evidence type="ECO:0000256" key="1">
    <source>
        <dbReference type="ARBA" id="ARBA00009986"/>
    </source>
</evidence>
<dbReference type="InterPro" id="IPR029510">
    <property type="entry name" value="Ald_DH_CS_GLU"/>
</dbReference>
<feature type="active site" evidence="3">
    <location>
        <position position="272"/>
    </location>
</feature>
<evidence type="ECO:0000256" key="3">
    <source>
        <dbReference type="PROSITE-ProRule" id="PRU10007"/>
    </source>
</evidence>
<dbReference type="InterPro" id="IPR015590">
    <property type="entry name" value="Aldehyde_DH_dom"/>
</dbReference>
<dbReference type="Gene3D" id="3.40.605.10">
    <property type="entry name" value="Aldehyde Dehydrogenase, Chain A, domain 1"/>
    <property type="match status" value="1"/>
</dbReference>
<dbReference type="Pfam" id="PF00171">
    <property type="entry name" value="Aldedh"/>
    <property type="match status" value="1"/>
</dbReference>
<evidence type="ECO:0000259" key="5">
    <source>
        <dbReference type="Pfam" id="PF00171"/>
    </source>
</evidence>
<sequence>MNIPSIKLKILNELIEIPNVLFINNEWVLSNESIEVINPATEESLGHFHAASTGHVDMAVRAARQAFQRGSPWRTISGMERGKMMNRLADLIEKDREILARIETVNTGKPIFESFNFDIVQVVNCIRYFAGFTDKIVGKTLPLSATENLANRSLLAYTKQAPLGVVGMILPWNLPLQLLMWKLAPCLAAGNTVVIKPSEITPMTTLYLAKLLVLAGFPPGVVNVINGRGDTVGNAISAHMDIDKVAFTGSTRVGKMVQISATNSNLKHVSLELGGKSPIIVFQDSIDKLDSIVMDCYHALFWNAGQCCSAASRIYVQSGIYDSFINKMLELVKTRKLGDPLSQETNQGPQATKLQFDTVLKYIEIGKAEGAKLEIGGKRHGTVGYYIEPTIFSNVKDEMTIAREEIFGPVMCILKFDNTDEVIQRANNSEYGLVGSIYTKDINTALLISDQLEVGLTWINAFNVIDASVPWGGLGLSGKGRDLSMFCLDGYTETRSFIINASL</sequence>
<evidence type="ECO:0000256" key="2">
    <source>
        <dbReference type="ARBA" id="ARBA00023002"/>
    </source>
</evidence>
<proteinExistence type="inferred from homology"/>
<evidence type="ECO:0000313" key="7">
    <source>
        <dbReference type="Proteomes" id="UP000007797"/>
    </source>
</evidence>
<dbReference type="InterPro" id="IPR016160">
    <property type="entry name" value="Ald_DH_CS_CYS"/>
</dbReference>
<keyword evidence="2 4" id="KW-0560">Oxidoreductase</keyword>
<dbReference type="STRING" id="1054147.F4Q5L4"/>